<dbReference type="Pfam" id="PF00072">
    <property type="entry name" value="Response_reg"/>
    <property type="match status" value="1"/>
</dbReference>
<dbReference type="AlphaFoldDB" id="A0A6J4USP9"/>
<evidence type="ECO:0000256" key="1">
    <source>
        <dbReference type="ARBA" id="ARBA00022553"/>
    </source>
</evidence>
<feature type="modified residue" description="4-aspartylphosphate" evidence="2">
    <location>
        <position position="55"/>
    </location>
</feature>
<dbReference type="SMART" id="SM00448">
    <property type="entry name" value="REC"/>
    <property type="match status" value="1"/>
</dbReference>
<dbReference type="PANTHER" id="PTHR44591">
    <property type="entry name" value="STRESS RESPONSE REGULATOR PROTEIN 1"/>
    <property type="match status" value="1"/>
</dbReference>
<dbReference type="InterPro" id="IPR011006">
    <property type="entry name" value="CheY-like_superfamily"/>
</dbReference>
<name>A0A6J4USP9_9BACT</name>
<proteinExistence type="predicted"/>
<dbReference type="SUPFAM" id="SSF52172">
    <property type="entry name" value="CheY-like"/>
    <property type="match status" value="1"/>
</dbReference>
<sequence>MSPSGPILVVDDDEGIREFVSLVLEDEGYEVLTAPHGAAALALVAHRLPAVILLDMRMPVMDGWQFAQAYRQRPGPHAPIIVVTAAREAGERGTQIDAEGVLPKPFHLAELLALVEGFASP</sequence>
<dbReference type="Gene3D" id="3.40.50.2300">
    <property type="match status" value="1"/>
</dbReference>
<dbReference type="InterPro" id="IPR001789">
    <property type="entry name" value="Sig_transdc_resp-reg_receiver"/>
</dbReference>
<feature type="domain" description="Response regulatory" evidence="3">
    <location>
        <begin position="6"/>
        <end position="119"/>
    </location>
</feature>
<gene>
    <name evidence="4" type="ORF">AVDCRST_MAG88-1052</name>
</gene>
<dbReference type="GO" id="GO:0000160">
    <property type="term" value="P:phosphorelay signal transduction system"/>
    <property type="evidence" value="ECO:0007669"/>
    <property type="project" value="InterPro"/>
</dbReference>
<keyword evidence="1 2" id="KW-0597">Phosphoprotein</keyword>
<reference evidence="4" key="1">
    <citation type="submission" date="2020-02" db="EMBL/GenBank/DDBJ databases">
        <authorList>
            <person name="Meier V. D."/>
        </authorList>
    </citation>
    <scope>NUCLEOTIDE SEQUENCE</scope>
    <source>
        <strain evidence="4">AVDCRST_MAG88</strain>
    </source>
</reference>
<dbReference type="InterPro" id="IPR050595">
    <property type="entry name" value="Bact_response_regulator"/>
</dbReference>
<evidence type="ECO:0000256" key="2">
    <source>
        <dbReference type="PROSITE-ProRule" id="PRU00169"/>
    </source>
</evidence>
<evidence type="ECO:0000259" key="3">
    <source>
        <dbReference type="PROSITE" id="PS50110"/>
    </source>
</evidence>
<protein>
    <recommendedName>
        <fullName evidence="3">Response regulatory domain-containing protein</fullName>
    </recommendedName>
</protein>
<dbReference type="EMBL" id="CADCWM010000365">
    <property type="protein sequence ID" value="CAA9555171.1"/>
    <property type="molecule type" value="Genomic_DNA"/>
</dbReference>
<evidence type="ECO:0000313" key="4">
    <source>
        <dbReference type="EMBL" id="CAA9555171.1"/>
    </source>
</evidence>
<accession>A0A6J4USP9</accession>
<dbReference type="PANTHER" id="PTHR44591:SF18">
    <property type="entry name" value="REGULATORY PROTEIN"/>
    <property type="match status" value="1"/>
</dbReference>
<organism evidence="4">
    <name type="scientific">uncultured Thermomicrobiales bacterium</name>
    <dbReference type="NCBI Taxonomy" id="1645740"/>
    <lineage>
        <taxon>Bacteria</taxon>
        <taxon>Pseudomonadati</taxon>
        <taxon>Thermomicrobiota</taxon>
        <taxon>Thermomicrobia</taxon>
        <taxon>Thermomicrobiales</taxon>
        <taxon>environmental samples</taxon>
    </lineage>
</organism>
<dbReference type="PROSITE" id="PS50110">
    <property type="entry name" value="RESPONSE_REGULATORY"/>
    <property type="match status" value="1"/>
</dbReference>
<dbReference type="CDD" id="cd00156">
    <property type="entry name" value="REC"/>
    <property type="match status" value="1"/>
</dbReference>